<dbReference type="InterPro" id="IPR020904">
    <property type="entry name" value="Sc_DH/Rdtase_CS"/>
</dbReference>
<dbReference type="Pfam" id="PF00106">
    <property type="entry name" value="adh_short"/>
    <property type="match status" value="1"/>
</dbReference>
<evidence type="ECO:0000313" key="5">
    <source>
        <dbReference type="Proteomes" id="UP000514716"/>
    </source>
</evidence>
<reference evidence="4 5" key="1">
    <citation type="submission" date="2020-07" db="EMBL/GenBank/DDBJ databases">
        <title>Screening of a cold-adapted Planococcus bacterium producing protease in traditional shrimp paste and protease identification by genome sequencing.</title>
        <authorList>
            <person name="Gao R."/>
            <person name="Leng W."/>
            <person name="Chu Q."/>
            <person name="Wu X."/>
            <person name="Liu H."/>
            <person name="Li X."/>
        </authorList>
    </citation>
    <scope>NUCLEOTIDE SEQUENCE [LARGE SCALE GENOMIC DNA]</scope>
    <source>
        <strain evidence="4 5">XJ11</strain>
    </source>
</reference>
<dbReference type="PRINTS" id="PR00080">
    <property type="entry name" value="SDRFAMILY"/>
</dbReference>
<dbReference type="Gene3D" id="3.40.50.720">
    <property type="entry name" value="NAD(P)-binding Rossmann-like Domain"/>
    <property type="match status" value="1"/>
</dbReference>
<keyword evidence="5" id="KW-1185">Reference proteome</keyword>
<dbReference type="InterPro" id="IPR036291">
    <property type="entry name" value="NAD(P)-bd_dom_sf"/>
</dbReference>
<evidence type="ECO:0000313" key="4">
    <source>
        <dbReference type="EMBL" id="QMT18892.1"/>
    </source>
</evidence>
<evidence type="ECO:0000256" key="2">
    <source>
        <dbReference type="ARBA" id="ARBA00023002"/>
    </source>
</evidence>
<dbReference type="AlphaFoldDB" id="A0A7D7MCX0"/>
<gene>
    <name evidence="4" type="ORF">H1Q58_08025</name>
</gene>
<dbReference type="SUPFAM" id="SSF51735">
    <property type="entry name" value="NAD(P)-binding Rossmann-fold domains"/>
    <property type="match status" value="1"/>
</dbReference>
<proteinExistence type="inferred from homology"/>
<dbReference type="GO" id="GO:0016491">
    <property type="term" value="F:oxidoreductase activity"/>
    <property type="evidence" value="ECO:0007669"/>
    <property type="project" value="UniProtKB-KW"/>
</dbReference>
<evidence type="ECO:0000256" key="1">
    <source>
        <dbReference type="ARBA" id="ARBA00006484"/>
    </source>
</evidence>
<dbReference type="PANTHER" id="PTHR24320">
    <property type="entry name" value="RETINOL DEHYDROGENASE"/>
    <property type="match status" value="1"/>
</dbReference>
<sequence length="256" mass="27927">MKILITGATDGIGLATAKKLTEQGHHVLLHGRNPAKLKAVAKELGEDKTEQWVADFSKLEEVKELAEKIADKHKHLDVLINNAGVFNATDTVTDDGLDIRFAVNTVAPYLLTKSLLSLMDESGRIINLSSAAQQPIDMEALMGQKKISDGQAYAQSKLGLTMWSIELAKHVTPVVVAINPKSLLGTKMVKKAFGTEGHDLTIGADLLCRAALTEEFADADGKYYDNDQEAFGEPHPDAKDAQRATELMKRMDTLFE</sequence>
<protein>
    <submittedName>
        <fullName evidence="4">SDR family NAD(P)-dependent oxidoreductase</fullName>
    </submittedName>
</protein>
<dbReference type="KEGG" id="pdec:H1Q58_08025"/>
<name>A0A7D7MCX0_PLAMR</name>
<dbReference type="PROSITE" id="PS00061">
    <property type="entry name" value="ADH_SHORT"/>
    <property type="match status" value="1"/>
</dbReference>
<dbReference type="InterPro" id="IPR002347">
    <property type="entry name" value="SDR_fam"/>
</dbReference>
<dbReference type="Proteomes" id="UP000514716">
    <property type="component" value="Chromosome"/>
</dbReference>
<dbReference type="PANTHER" id="PTHR24320:SF148">
    <property type="entry name" value="NAD(P)-BINDING ROSSMANN-FOLD SUPERFAMILY PROTEIN"/>
    <property type="match status" value="1"/>
</dbReference>
<evidence type="ECO:0000256" key="3">
    <source>
        <dbReference type="RuleBase" id="RU000363"/>
    </source>
</evidence>
<dbReference type="RefSeq" id="WP_182093343.1">
    <property type="nucleotide sequence ID" value="NZ_CP059540.1"/>
</dbReference>
<comment type="similarity">
    <text evidence="1 3">Belongs to the short-chain dehydrogenases/reductases (SDR) family.</text>
</comment>
<accession>A0A7D7MCX0</accession>
<keyword evidence="2" id="KW-0560">Oxidoreductase</keyword>
<dbReference type="EMBL" id="CP059540">
    <property type="protein sequence ID" value="QMT18892.1"/>
    <property type="molecule type" value="Genomic_DNA"/>
</dbReference>
<dbReference type="PRINTS" id="PR00081">
    <property type="entry name" value="GDHRDH"/>
</dbReference>
<organism evidence="4 5">
    <name type="scientific">Planococcus maritimus</name>
    <dbReference type="NCBI Taxonomy" id="192421"/>
    <lineage>
        <taxon>Bacteria</taxon>
        <taxon>Bacillati</taxon>
        <taxon>Bacillota</taxon>
        <taxon>Bacilli</taxon>
        <taxon>Bacillales</taxon>
        <taxon>Caryophanaceae</taxon>
        <taxon>Planococcus</taxon>
    </lineage>
</organism>